<dbReference type="CTD" id="36344694"/>
<organism evidence="1 2">
    <name type="scientific">Echinococcus granulosus</name>
    <name type="common">Hydatid tapeworm</name>
    <dbReference type="NCBI Taxonomy" id="6210"/>
    <lineage>
        <taxon>Eukaryota</taxon>
        <taxon>Metazoa</taxon>
        <taxon>Spiralia</taxon>
        <taxon>Lophotrochozoa</taxon>
        <taxon>Platyhelminthes</taxon>
        <taxon>Cestoda</taxon>
        <taxon>Eucestoda</taxon>
        <taxon>Cyclophyllidea</taxon>
        <taxon>Taeniidae</taxon>
        <taxon>Echinococcus</taxon>
        <taxon>Echinococcus granulosus group</taxon>
    </lineage>
</organism>
<dbReference type="RefSeq" id="XP_024347370.1">
    <property type="nucleotide sequence ID" value="XM_024498228.1"/>
</dbReference>
<proteinExistence type="predicted"/>
<dbReference type="KEGG" id="egl:EGR_08979"/>
<protein>
    <submittedName>
        <fullName evidence="1">Uncharacterized protein</fullName>
    </submittedName>
</protein>
<evidence type="ECO:0000313" key="2">
    <source>
        <dbReference type="Proteomes" id="UP000019149"/>
    </source>
</evidence>
<keyword evidence="2" id="KW-1185">Reference proteome</keyword>
<evidence type="ECO:0000313" key="1">
    <source>
        <dbReference type="EMBL" id="EUB56174.1"/>
    </source>
</evidence>
<dbReference type="GeneID" id="36344694"/>
<name>W6URX8_ECHGR</name>
<dbReference type="EMBL" id="APAU02000126">
    <property type="protein sequence ID" value="EUB56174.1"/>
    <property type="molecule type" value="Genomic_DNA"/>
</dbReference>
<reference evidence="1 2" key="1">
    <citation type="journal article" date="2013" name="Nat. Genet.">
        <title>The genome of the hydatid tapeworm Echinococcus granulosus.</title>
        <authorList>
            <person name="Zheng H."/>
            <person name="Zhang W."/>
            <person name="Zhang L."/>
            <person name="Zhang Z."/>
            <person name="Li J."/>
            <person name="Lu G."/>
            <person name="Zhu Y."/>
            <person name="Wang Y."/>
            <person name="Huang Y."/>
            <person name="Liu J."/>
            <person name="Kang H."/>
            <person name="Chen J."/>
            <person name="Wang L."/>
            <person name="Chen A."/>
            <person name="Yu S."/>
            <person name="Gao Z."/>
            <person name="Jin L."/>
            <person name="Gu W."/>
            <person name="Wang Z."/>
            <person name="Zhao L."/>
            <person name="Shi B."/>
            <person name="Wen H."/>
            <person name="Lin R."/>
            <person name="Jones M.K."/>
            <person name="Brejova B."/>
            <person name="Vinar T."/>
            <person name="Zhao G."/>
            <person name="McManus D.P."/>
            <person name="Chen Z."/>
            <person name="Zhou Y."/>
            <person name="Wang S."/>
        </authorList>
    </citation>
    <scope>NUCLEOTIDE SEQUENCE [LARGE SCALE GENOMIC DNA]</scope>
</reference>
<comment type="caution">
    <text evidence="1">The sequence shown here is derived from an EMBL/GenBank/DDBJ whole genome shotgun (WGS) entry which is preliminary data.</text>
</comment>
<accession>W6URX8</accession>
<dbReference type="Proteomes" id="UP000019149">
    <property type="component" value="Unassembled WGS sequence"/>
</dbReference>
<sequence length="37" mass="4265">MCQLSRIKQINMQATEELLPNMAQLIQKQLFDSNGND</sequence>
<dbReference type="AlphaFoldDB" id="W6URX8"/>
<gene>
    <name evidence="1" type="ORF">EGR_08979</name>
</gene>